<name>A0A194AII8_9BACT</name>
<organism evidence="2 3">
    <name type="scientific">Desulfoplanes formicivorans</name>
    <dbReference type="NCBI Taxonomy" id="1592317"/>
    <lineage>
        <taxon>Bacteria</taxon>
        <taxon>Pseudomonadati</taxon>
        <taxon>Thermodesulfobacteriota</taxon>
        <taxon>Desulfovibrionia</taxon>
        <taxon>Desulfovibrionales</taxon>
        <taxon>Desulfoplanaceae</taxon>
        <taxon>Desulfoplanes</taxon>
    </lineage>
</organism>
<dbReference type="Gene3D" id="3.30.420.130">
    <property type="entry name" value="Dinitrogenase iron-molybdenum cofactor biosynthesis domain"/>
    <property type="match status" value="1"/>
</dbReference>
<dbReference type="OrthoDB" id="5457537at2"/>
<comment type="caution">
    <text evidence="2">The sequence shown here is derived from an EMBL/GenBank/DDBJ whole genome shotgun (WGS) entry which is preliminary data.</text>
</comment>
<keyword evidence="3" id="KW-1185">Reference proteome</keyword>
<evidence type="ECO:0000259" key="1">
    <source>
        <dbReference type="Pfam" id="PF02579"/>
    </source>
</evidence>
<proteinExistence type="predicted"/>
<sequence>MKILVPVSGGEVAPRFDMAPEVLIVTTDDNNTVVATRTMVLPQASADDLCSLILTERIDVVACNGIEEEYYRFLTWKKIRVVDSIMDTVENALELVCSS</sequence>
<dbReference type="InterPro" id="IPR036105">
    <property type="entry name" value="DiNase_FeMo-co_biosyn_sf"/>
</dbReference>
<dbReference type="AlphaFoldDB" id="A0A194AII8"/>
<accession>A0A194AII8</accession>
<evidence type="ECO:0000313" key="2">
    <source>
        <dbReference type="EMBL" id="GAU09138.1"/>
    </source>
</evidence>
<evidence type="ECO:0000313" key="3">
    <source>
        <dbReference type="Proteomes" id="UP000095200"/>
    </source>
</evidence>
<dbReference type="RefSeq" id="WP_069859386.1">
    <property type="nucleotide sequence ID" value="NZ_BDFE01000017.1"/>
</dbReference>
<dbReference type="Pfam" id="PF02579">
    <property type="entry name" value="Nitro_FeMo-Co"/>
    <property type="match status" value="1"/>
</dbReference>
<feature type="domain" description="Dinitrogenase iron-molybdenum cofactor biosynthesis" evidence="1">
    <location>
        <begin position="9"/>
        <end position="96"/>
    </location>
</feature>
<reference evidence="3" key="1">
    <citation type="submission" date="2016-06" db="EMBL/GenBank/DDBJ databases">
        <title>Draft genome sequence of Desulfoplanes formicivorans strain Pf12B.</title>
        <authorList>
            <person name="Watanabe M."/>
            <person name="Kojima H."/>
            <person name="Fukui M."/>
        </authorList>
    </citation>
    <scope>NUCLEOTIDE SEQUENCE [LARGE SCALE GENOMIC DNA]</scope>
    <source>
        <strain evidence="3">Pf12B</strain>
    </source>
</reference>
<dbReference type="InterPro" id="IPR003731">
    <property type="entry name" value="Di-Nase_FeMo-co_biosynth"/>
</dbReference>
<dbReference type="SUPFAM" id="SSF53146">
    <property type="entry name" value="Nitrogenase accessory factor-like"/>
    <property type="match status" value="1"/>
</dbReference>
<protein>
    <recommendedName>
        <fullName evidence="1">Dinitrogenase iron-molybdenum cofactor biosynthesis domain-containing protein</fullName>
    </recommendedName>
</protein>
<dbReference type="Proteomes" id="UP000095200">
    <property type="component" value="Unassembled WGS sequence"/>
</dbReference>
<gene>
    <name evidence="2" type="ORF">DPF_1858</name>
</gene>
<dbReference type="STRING" id="1592317.DPF_1858"/>
<dbReference type="EMBL" id="BDFE01000017">
    <property type="protein sequence ID" value="GAU09138.1"/>
    <property type="molecule type" value="Genomic_DNA"/>
</dbReference>